<keyword evidence="1" id="KW-0677">Repeat</keyword>
<feature type="non-terminal residue" evidence="4">
    <location>
        <position position="1"/>
    </location>
</feature>
<dbReference type="PANTHER" id="PTHR24171">
    <property type="entry name" value="ANKYRIN REPEAT DOMAIN-CONTAINING PROTEIN 39-RELATED"/>
    <property type="match status" value="1"/>
</dbReference>
<dbReference type="AlphaFoldDB" id="G4YNF0"/>
<dbReference type="PROSITE" id="PS50297">
    <property type="entry name" value="ANK_REP_REGION"/>
    <property type="match status" value="2"/>
</dbReference>
<dbReference type="SMART" id="SM00248">
    <property type="entry name" value="ANK"/>
    <property type="match status" value="2"/>
</dbReference>
<keyword evidence="5" id="KW-1185">Reference proteome</keyword>
<dbReference type="InterPro" id="IPR036770">
    <property type="entry name" value="Ankyrin_rpt-contain_sf"/>
</dbReference>
<dbReference type="EMBL" id="JH159151">
    <property type="protein sequence ID" value="EGZ30243.1"/>
    <property type="molecule type" value="Genomic_DNA"/>
</dbReference>
<keyword evidence="2 3" id="KW-0040">ANK repeat</keyword>
<evidence type="ECO:0000313" key="5">
    <source>
        <dbReference type="Proteomes" id="UP000002640"/>
    </source>
</evidence>
<feature type="repeat" description="ANK" evidence="3">
    <location>
        <begin position="62"/>
        <end position="86"/>
    </location>
</feature>
<proteinExistence type="predicted"/>
<dbReference type="GeneID" id="20650434"/>
<organism evidence="4 5">
    <name type="scientific">Phytophthora sojae (strain P6497)</name>
    <name type="common">Soybean stem and root rot agent</name>
    <name type="synonym">Phytophthora megasperma f. sp. glycines</name>
    <dbReference type="NCBI Taxonomy" id="1094619"/>
    <lineage>
        <taxon>Eukaryota</taxon>
        <taxon>Sar</taxon>
        <taxon>Stramenopiles</taxon>
        <taxon>Oomycota</taxon>
        <taxon>Peronosporomycetes</taxon>
        <taxon>Peronosporales</taxon>
        <taxon>Peronosporaceae</taxon>
        <taxon>Phytophthora</taxon>
    </lineage>
</organism>
<evidence type="ECO:0000256" key="2">
    <source>
        <dbReference type="ARBA" id="ARBA00023043"/>
    </source>
</evidence>
<dbReference type="Pfam" id="PF12796">
    <property type="entry name" value="Ank_2"/>
    <property type="match status" value="1"/>
</dbReference>
<accession>G4YNF0</accession>
<reference evidence="4 5" key="1">
    <citation type="journal article" date="2006" name="Science">
        <title>Phytophthora genome sequences uncover evolutionary origins and mechanisms of pathogenesis.</title>
        <authorList>
            <person name="Tyler B.M."/>
            <person name="Tripathy S."/>
            <person name="Zhang X."/>
            <person name="Dehal P."/>
            <person name="Jiang R.H."/>
            <person name="Aerts A."/>
            <person name="Arredondo F.D."/>
            <person name="Baxter L."/>
            <person name="Bensasson D."/>
            <person name="Beynon J.L."/>
            <person name="Chapman J."/>
            <person name="Damasceno C.M."/>
            <person name="Dorrance A.E."/>
            <person name="Dou D."/>
            <person name="Dickerman A.W."/>
            <person name="Dubchak I.L."/>
            <person name="Garbelotto M."/>
            <person name="Gijzen M."/>
            <person name="Gordon S.G."/>
            <person name="Govers F."/>
            <person name="Grunwald N.J."/>
            <person name="Huang W."/>
            <person name="Ivors K.L."/>
            <person name="Jones R.W."/>
            <person name="Kamoun S."/>
            <person name="Krampis K."/>
            <person name="Lamour K.H."/>
            <person name="Lee M.K."/>
            <person name="McDonald W.H."/>
            <person name="Medina M."/>
            <person name="Meijer H.J."/>
            <person name="Nordberg E.K."/>
            <person name="Maclean D.J."/>
            <person name="Ospina-Giraldo M.D."/>
            <person name="Morris P.F."/>
            <person name="Phuntumart V."/>
            <person name="Putnam N.H."/>
            <person name="Rash S."/>
            <person name="Rose J.K."/>
            <person name="Sakihama Y."/>
            <person name="Salamov A.A."/>
            <person name="Savidor A."/>
            <person name="Scheuring C.F."/>
            <person name="Smith B.M."/>
            <person name="Sobral B.W."/>
            <person name="Terry A."/>
            <person name="Torto-Alalibo T.A."/>
            <person name="Win J."/>
            <person name="Xu Z."/>
            <person name="Zhang H."/>
            <person name="Grigoriev I.V."/>
            <person name="Rokhsar D.S."/>
            <person name="Boore J.L."/>
        </authorList>
    </citation>
    <scope>NUCLEOTIDE SEQUENCE [LARGE SCALE GENOMIC DNA]</scope>
    <source>
        <strain evidence="4 5">P6497</strain>
    </source>
</reference>
<feature type="repeat" description="ANK" evidence="3">
    <location>
        <begin position="29"/>
        <end position="61"/>
    </location>
</feature>
<protein>
    <submittedName>
        <fullName evidence="4">Uncharacterized protein</fullName>
    </submittedName>
</protein>
<dbReference type="Proteomes" id="UP000002640">
    <property type="component" value="Unassembled WGS sequence"/>
</dbReference>
<dbReference type="SUPFAM" id="SSF48403">
    <property type="entry name" value="Ankyrin repeat"/>
    <property type="match status" value="1"/>
</dbReference>
<dbReference type="KEGG" id="psoj:PHYSODRAFT_373825"/>
<evidence type="ECO:0000313" key="4">
    <source>
        <dbReference type="EMBL" id="EGZ30243.1"/>
    </source>
</evidence>
<dbReference type="RefSeq" id="XP_009517518.1">
    <property type="nucleotide sequence ID" value="XM_009519223.1"/>
</dbReference>
<evidence type="ECO:0000256" key="3">
    <source>
        <dbReference type="PROSITE-ProRule" id="PRU00023"/>
    </source>
</evidence>
<dbReference type="Gene3D" id="1.25.40.20">
    <property type="entry name" value="Ankyrin repeat-containing domain"/>
    <property type="match status" value="1"/>
</dbReference>
<evidence type="ECO:0000256" key="1">
    <source>
        <dbReference type="ARBA" id="ARBA00022737"/>
    </source>
</evidence>
<sequence>LTAVASNGSVNAAETLIQSGERVDTTDLCGITPLMLAALYGHKDMIGFLLDKGACVNKQSQDGDTALMFSAWRGHADAVKVLLCNG</sequence>
<gene>
    <name evidence="4" type="ORF">PHYSODRAFT_373825</name>
</gene>
<dbReference type="SMR" id="G4YNF0"/>
<dbReference type="PROSITE" id="PS50088">
    <property type="entry name" value="ANK_REPEAT"/>
    <property type="match status" value="2"/>
</dbReference>
<name>G4YNF0_PHYSP</name>
<dbReference type="InterPro" id="IPR002110">
    <property type="entry name" value="Ankyrin_rpt"/>
</dbReference>
<feature type="non-terminal residue" evidence="4">
    <location>
        <position position="86"/>
    </location>
</feature>
<dbReference type="InParanoid" id="G4YNF0"/>